<evidence type="ECO:0000313" key="2">
    <source>
        <dbReference type="EMBL" id="VAW29323.1"/>
    </source>
</evidence>
<organism evidence="2">
    <name type="scientific">hydrothermal vent metagenome</name>
    <dbReference type="NCBI Taxonomy" id="652676"/>
    <lineage>
        <taxon>unclassified sequences</taxon>
        <taxon>metagenomes</taxon>
        <taxon>ecological metagenomes</taxon>
    </lineage>
</organism>
<proteinExistence type="predicted"/>
<gene>
    <name evidence="2" type="ORF">MNBD_BACTEROID06-517</name>
</gene>
<dbReference type="Gene3D" id="1.10.1130.10">
    <property type="entry name" value="Flavocytochrome C3, Chain A"/>
    <property type="match status" value="1"/>
</dbReference>
<keyword evidence="1" id="KW-1133">Transmembrane helix</keyword>
<reference evidence="2" key="1">
    <citation type="submission" date="2018-06" db="EMBL/GenBank/DDBJ databases">
        <authorList>
            <person name="Zhirakovskaya E."/>
        </authorList>
    </citation>
    <scope>NUCLEOTIDE SEQUENCE</scope>
</reference>
<evidence type="ECO:0000256" key="1">
    <source>
        <dbReference type="SAM" id="Phobius"/>
    </source>
</evidence>
<keyword evidence="1" id="KW-0812">Transmembrane</keyword>
<protein>
    <submittedName>
        <fullName evidence="2">Uncharacterized protein</fullName>
    </submittedName>
</protein>
<keyword evidence="1" id="KW-0472">Membrane</keyword>
<dbReference type="SUPFAM" id="SSF48695">
    <property type="entry name" value="Multiheme cytochromes"/>
    <property type="match status" value="1"/>
</dbReference>
<dbReference type="EMBL" id="UOES01000547">
    <property type="protein sequence ID" value="VAW29323.1"/>
    <property type="molecule type" value="Genomic_DNA"/>
</dbReference>
<accession>A0A3B0UM66</accession>
<dbReference type="InterPro" id="IPR036280">
    <property type="entry name" value="Multihaem_cyt_sf"/>
</dbReference>
<feature type="transmembrane region" description="Helical" evidence="1">
    <location>
        <begin position="33"/>
        <end position="54"/>
    </location>
</feature>
<dbReference type="AlphaFoldDB" id="A0A3B0UM66"/>
<name>A0A3B0UM66_9ZZZZ</name>
<sequence>MDKVKNNNLYRHCCCAFAKAIAKQGKAKNFKHYALFQRISAFAGITIFICVLLISSCSGPSHHEHSPLVQIEKHSKNNIKYMVSSDAYTYDIEKVAVTDTENDTLFFTPNRVKHLISFPCNNCHTQELSKMISNDVLGKKAHWNIQLNHATEEALTCITCHSSNDVEYLTLNNNKKIDFNKSQKVCMQCHSTQYNDWIGGAHGKKLGGWAPPRVSNTCVNCHDPHSPAFETRWPSRLNTVKIQELDPK</sequence>